<dbReference type="SMART" id="SM01012">
    <property type="entry name" value="ANTAR"/>
    <property type="match status" value="1"/>
</dbReference>
<dbReference type="Gene3D" id="3.30.450.40">
    <property type="match status" value="1"/>
</dbReference>
<dbReference type="EMBL" id="QGHB01000014">
    <property type="protein sequence ID" value="PWK82151.1"/>
    <property type="molecule type" value="Genomic_DNA"/>
</dbReference>
<dbReference type="InterPro" id="IPR005561">
    <property type="entry name" value="ANTAR"/>
</dbReference>
<dbReference type="PIRSF" id="PIRSF036625">
    <property type="entry name" value="GAF_ANTAR"/>
    <property type="match status" value="1"/>
</dbReference>
<evidence type="ECO:0000313" key="5">
    <source>
        <dbReference type="Proteomes" id="UP000246005"/>
    </source>
</evidence>
<dbReference type="InterPro" id="IPR029016">
    <property type="entry name" value="GAF-like_dom_sf"/>
</dbReference>
<evidence type="ECO:0000256" key="2">
    <source>
        <dbReference type="ARBA" id="ARBA00023163"/>
    </source>
</evidence>
<evidence type="ECO:0000313" key="4">
    <source>
        <dbReference type="EMBL" id="PWK82151.1"/>
    </source>
</evidence>
<accession>A0A316HV03</accession>
<dbReference type="AlphaFoldDB" id="A0A316HV03"/>
<dbReference type="SUPFAM" id="SSF55781">
    <property type="entry name" value="GAF domain-like"/>
    <property type="match status" value="1"/>
</dbReference>
<evidence type="ECO:0000259" key="3">
    <source>
        <dbReference type="PROSITE" id="PS50921"/>
    </source>
</evidence>
<organism evidence="4 5">
    <name type="scientific">Lentzea atacamensis</name>
    <dbReference type="NCBI Taxonomy" id="531938"/>
    <lineage>
        <taxon>Bacteria</taxon>
        <taxon>Bacillati</taxon>
        <taxon>Actinomycetota</taxon>
        <taxon>Actinomycetes</taxon>
        <taxon>Pseudonocardiales</taxon>
        <taxon>Pseudonocardiaceae</taxon>
        <taxon>Lentzea</taxon>
    </lineage>
</organism>
<dbReference type="Pfam" id="PF03861">
    <property type="entry name" value="ANTAR"/>
    <property type="match status" value="1"/>
</dbReference>
<proteinExistence type="predicted"/>
<dbReference type="PROSITE" id="PS50921">
    <property type="entry name" value="ANTAR"/>
    <property type="match status" value="1"/>
</dbReference>
<dbReference type="GO" id="GO:0003723">
    <property type="term" value="F:RNA binding"/>
    <property type="evidence" value="ECO:0007669"/>
    <property type="project" value="InterPro"/>
</dbReference>
<dbReference type="Proteomes" id="UP000246005">
    <property type="component" value="Unassembled WGS sequence"/>
</dbReference>
<dbReference type="InterPro" id="IPR012074">
    <property type="entry name" value="GAF_ANTAR"/>
</dbReference>
<dbReference type="RefSeq" id="WP_109640690.1">
    <property type="nucleotide sequence ID" value="NZ_QGHB01000014.1"/>
</dbReference>
<comment type="caution">
    <text evidence="4">The sequence shown here is derived from an EMBL/GenBank/DDBJ whole genome shotgun (WGS) entry which is preliminary data.</text>
</comment>
<dbReference type="SUPFAM" id="SSF52172">
    <property type="entry name" value="CheY-like"/>
    <property type="match status" value="1"/>
</dbReference>
<evidence type="ECO:0000256" key="1">
    <source>
        <dbReference type="ARBA" id="ARBA00023015"/>
    </source>
</evidence>
<keyword evidence="2" id="KW-0804">Transcription</keyword>
<keyword evidence="1" id="KW-0805">Transcription regulation</keyword>
<feature type="domain" description="ANTAR" evidence="3">
    <location>
        <begin position="196"/>
        <end position="257"/>
    </location>
</feature>
<name>A0A316HV03_9PSEU</name>
<sequence length="271" mass="28611">MQPSEWDWARDKARFVAGPVAGDHWFPLGPLAQQFATLTHSLLDADTVAVVLEQVTHATLRLVPGADLASVTLRTPDGRFHTPVETDPVAGTLDQLQYDLGEGPCLDAALALGPGVAGSFDLAAESKWPRFGPAAAGYGVGAVLSTTLLPNAELPLLSGALNVYSRRPRGLEEADEGMALLLATHASLALAHTQAVGAAELRAVHLRNAIDSRDVIGQAKGILMSRRGMSADEAFDVLRRTSQDLNVKLVQLAATVIAHHDELDVSVPSGE</sequence>
<dbReference type="Gene3D" id="1.10.10.10">
    <property type="entry name" value="Winged helix-like DNA-binding domain superfamily/Winged helix DNA-binding domain"/>
    <property type="match status" value="1"/>
</dbReference>
<dbReference type="InterPro" id="IPR011006">
    <property type="entry name" value="CheY-like_superfamily"/>
</dbReference>
<reference evidence="4 5" key="1">
    <citation type="submission" date="2018-05" db="EMBL/GenBank/DDBJ databases">
        <title>Genomic Encyclopedia of Type Strains, Phase IV (KMG-IV): sequencing the most valuable type-strain genomes for metagenomic binning, comparative biology and taxonomic classification.</title>
        <authorList>
            <person name="Goeker M."/>
        </authorList>
    </citation>
    <scope>NUCLEOTIDE SEQUENCE [LARGE SCALE GENOMIC DNA]</scope>
    <source>
        <strain evidence="4 5">DSM 45480</strain>
    </source>
</reference>
<dbReference type="InterPro" id="IPR036388">
    <property type="entry name" value="WH-like_DNA-bd_sf"/>
</dbReference>
<gene>
    <name evidence="4" type="ORF">C8D88_11416</name>
</gene>
<protein>
    <submittedName>
        <fullName evidence="4">ANTAR domain-containing protein</fullName>
    </submittedName>
</protein>